<dbReference type="AlphaFoldDB" id="A0A7K6MU61"/>
<keyword evidence="2" id="KW-0479">Metal-binding</keyword>
<keyword evidence="4 6" id="KW-0863">Zinc-finger</keyword>
<feature type="domain" description="C2H2-type" evidence="8">
    <location>
        <begin position="232"/>
        <end position="258"/>
    </location>
</feature>
<evidence type="ECO:0000256" key="7">
    <source>
        <dbReference type="SAM" id="MobiDB-lite"/>
    </source>
</evidence>
<dbReference type="PANTHER" id="PTHR24384:SF218">
    <property type="entry name" value="ZINC FINGER PROTEIN 502"/>
    <property type="match status" value="1"/>
</dbReference>
<dbReference type="SMART" id="SM00355">
    <property type="entry name" value="ZnF_C2H2"/>
    <property type="match status" value="4"/>
</dbReference>
<evidence type="ECO:0000256" key="3">
    <source>
        <dbReference type="ARBA" id="ARBA00022737"/>
    </source>
</evidence>
<sequence>CPRCARRFAHRQHLLRHLRLHGDPAPGHGHRHGDGDGRGDGPAEEKPQPCPGCKMSLTWKQNAASHLGLHTGPMAGAGNGHLDERRDGDRDVPAEERLLICSQCGMSLPWKQNSSSHLWQHLENQTLGCAQDPQHALQPPQEPGAQDPQHPSQAPTAEHPFMQDPQLLSQVPSANCSHGCAQDPQPGLQPPQVPGAQDHQHQPQVPGTKCGQGCAQDPPQPPQAVPPAQRPFTCPQCGRGFGRKAHLARHLLVHSGTR</sequence>
<comment type="similarity">
    <text evidence="1">Belongs to the krueppel C2H2-type zinc-finger protein family.</text>
</comment>
<feature type="region of interest" description="Disordered" evidence="7">
    <location>
        <begin position="20"/>
        <end position="54"/>
    </location>
</feature>
<gene>
    <name evidence="9" type="primary">Znf467_1</name>
    <name evidence="9" type="ORF">PANBIA_R14581</name>
</gene>
<feature type="non-terminal residue" evidence="9">
    <location>
        <position position="1"/>
    </location>
</feature>
<evidence type="ECO:0000259" key="8">
    <source>
        <dbReference type="PROSITE" id="PS50157"/>
    </source>
</evidence>
<evidence type="ECO:0000256" key="2">
    <source>
        <dbReference type="ARBA" id="ARBA00022723"/>
    </source>
</evidence>
<dbReference type="PANTHER" id="PTHR24384">
    <property type="entry name" value="FINGER PUTATIVE TRANSCRIPTION FACTOR FAMILY-RELATED"/>
    <property type="match status" value="1"/>
</dbReference>
<evidence type="ECO:0000313" key="9">
    <source>
        <dbReference type="EMBL" id="NWW40229.1"/>
    </source>
</evidence>
<protein>
    <submittedName>
        <fullName evidence="9">ZN467 protein</fullName>
    </submittedName>
</protein>
<keyword evidence="5" id="KW-0862">Zinc</keyword>
<dbReference type="InterPro" id="IPR050752">
    <property type="entry name" value="C2H2-ZF_domain"/>
</dbReference>
<name>A0A7K6MU61_PANBI</name>
<feature type="region of interest" description="Disordered" evidence="7">
    <location>
        <begin position="172"/>
        <end position="231"/>
    </location>
</feature>
<proteinExistence type="inferred from homology"/>
<dbReference type="FunFam" id="3.30.160.60:FF:000100">
    <property type="entry name" value="Zinc finger 45-like"/>
    <property type="match status" value="1"/>
</dbReference>
<dbReference type="GO" id="GO:0000981">
    <property type="term" value="F:DNA-binding transcription factor activity, RNA polymerase II-specific"/>
    <property type="evidence" value="ECO:0007669"/>
    <property type="project" value="TreeGrafter"/>
</dbReference>
<comment type="caution">
    <text evidence="9">The sequence shown here is derived from an EMBL/GenBank/DDBJ whole genome shotgun (WGS) entry which is preliminary data.</text>
</comment>
<keyword evidence="10" id="KW-1185">Reference proteome</keyword>
<feature type="compositionally biased region" description="Basic and acidic residues" evidence="7">
    <location>
        <begin position="32"/>
        <end position="47"/>
    </location>
</feature>
<evidence type="ECO:0000256" key="4">
    <source>
        <dbReference type="ARBA" id="ARBA00022771"/>
    </source>
</evidence>
<dbReference type="SUPFAM" id="SSF57667">
    <property type="entry name" value="beta-beta-alpha zinc fingers"/>
    <property type="match status" value="2"/>
</dbReference>
<evidence type="ECO:0000313" key="10">
    <source>
        <dbReference type="Proteomes" id="UP000545574"/>
    </source>
</evidence>
<organism evidence="9 10">
    <name type="scientific">Panurus biarmicus</name>
    <name type="common">Bearded tit</name>
    <dbReference type="NCBI Taxonomy" id="181101"/>
    <lineage>
        <taxon>Eukaryota</taxon>
        <taxon>Metazoa</taxon>
        <taxon>Chordata</taxon>
        <taxon>Craniata</taxon>
        <taxon>Vertebrata</taxon>
        <taxon>Euteleostomi</taxon>
        <taxon>Archelosauria</taxon>
        <taxon>Archosauria</taxon>
        <taxon>Dinosauria</taxon>
        <taxon>Saurischia</taxon>
        <taxon>Theropoda</taxon>
        <taxon>Coelurosauria</taxon>
        <taxon>Aves</taxon>
        <taxon>Neognathae</taxon>
        <taxon>Neoaves</taxon>
        <taxon>Telluraves</taxon>
        <taxon>Australaves</taxon>
        <taxon>Passeriformes</taxon>
        <taxon>Sylvioidea</taxon>
        <taxon>Sylviidae</taxon>
        <taxon>Sylviidae incertae sedis</taxon>
        <taxon>Panurus</taxon>
    </lineage>
</organism>
<feature type="compositionally biased region" description="Pro residues" evidence="7">
    <location>
        <begin position="218"/>
        <end position="229"/>
    </location>
</feature>
<accession>A0A7K6MU61</accession>
<feature type="region of interest" description="Disordered" evidence="7">
    <location>
        <begin position="132"/>
        <end position="159"/>
    </location>
</feature>
<dbReference type="PROSITE" id="PS00028">
    <property type="entry name" value="ZINC_FINGER_C2H2_1"/>
    <property type="match status" value="4"/>
</dbReference>
<dbReference type="InterPro" id="IPR013087">
    <property type="entry name" value="Znf_C2H2_type"/>
</dbReference>
<feature type="non-terminal residue" evidence="9">
    <location>
        <position position="258"/>
    </location>
</feature>
<evidence type="ECO:0000256" key="1">
    <source>
        <dbReference type="ARBA" id="ARBA00006991"/>
    </source>
</evidence>
<evidence type="ECO:0000256" key="6">
    <source>
        <dbReference type="PROSITE-ProRule" id="PRU00042"/>
    </source>
</evidence>
<feature type="domain" description="C2H2-type" evidence="8">
    <location>
        <begin position="1"/>
        <end position="26"/>
    </location>
</feature>
<dbReference type="EMBL" id="VZRT01004638">
    <property type="protein sequence ID" value="NWW40229.1"/>
    <property type="molecule type" value="Genomic_DNA"/>
</dbReference>
<dbReference type="GO" id="GO:0008270">
    <property type="term" value="F:zinc ion binding"/>
    <property type="evidence" value="ECO:0007669"/>
    <property type="project" value="UniProtKB-KW"/>
</dbReference>
<keyword evidence="3" id="KW-0677">Repeat</keyword>
<dbReference type="Gene3D" id="3.30.160.60">
    <property type="entry name" value="Classic Zinc Finger"/>
    <property type="match status" value="2"/>
</dbReference>
<dbReference type="Proteomes" id="UP000545574">
    <property type="component" value="Unassembled WGS sequence"/>
</dbReference>
<reference evidence="9 10" key="1">
    <citation type="submission" date="2019-09" db="EMBL/GenBank/DDBJ databases">
        <title>Bird 10,000 Genomes (B10K) Project - Family phase.</title>
        <authorList>
            <person name="Zhang G."/>
        </authorList>
    </citation>
    <scope>NUCLEOTIDE SEQUENCE [LARGE SCALE GENOMIC DNA]</scope>
    <source>
        <strain evidence="9">B10K-DU-030-18</strain>
    </source>
</reference>
<evidence type="ECO:0000256" key="5">
    <source>
        <dbReference type="ARBA" id="ARBA00022833"/>
    </source>
</evidence>
<dbReference type="PROSITE" id="PS50157">
    <property type="entry name" value="ZINC_FINGER_C2H2_2"/>
    <property type="match status" value="2"/>
</dbReference>
<dbReference type="InterPro" id="IPR036236">
    <property type="entry name" value="Znf_C2H2_sf"/>
</dbReference>
<dbReference type="Pfam" id="PF00096">
    <property type="entry name" value="zf-C2H2"/>
    <property type="match status" value="1"/>
</dbReference>
<dbReference type="GO" id="GO:0000978">
    <property type="term" value="F:RNA polymerase II cis-regulatory region sequence-specific DNA binding"/>
    <property type="evidence" value="ECO:0007669"/>
    <property type="project" value="TreeGrafter"/>
</dbReference>